<sequence length="450" mass="51097">MEPTSESAQPISRAFILDCLRTPSLEGNLTEHIEEDDNIVAVPAADTPADILAEIWDYHEPVALTEGEDPEERDDEANSKISLELGMDIGPLERIRQQVEKEHNHTILRLPTGRRWSRKLYQNTYRLLPAMRALWPETNKFKERDPYRIMQIVLANYSLVRTRIDPEVKDALIWTLYMEARLQLDPKLAVQKENIRAALKTAGKMKNIDEAKRWKRDKEVFDRELQSEGLHRLRDDIESARRDLYKKILGGMQNLVILEKTSAKAEARLDRAIRQGLDYAQGLNEVIEAGGIDVMQRLIQAIVSRLDPLFSRDLRRLDPETKEIIMSQRREMIRNNSYQMEQMAIDSPLVQARSDWVLCQLDQLDAAMQDMYEAARGSYQATSERLGAIRGCRAPLAQKHLDAEAMVAWAAGGIRDSGQSAGGKSQAVSLIPRMLSGDDPAQDKTSIDGG</sequence>
<reference evidence="3" key="1">
    <citation type="journal article" date="2020" name="Stud. Mycol.">
        <title>101 Dothideomycetes genomes: A test case for predicting lifestyles and emergence of pathogens.</title>
        <authorList>
            <person name="Haridas S."/>
            <person name="Albert R."/>
            <person name="Binder M."/>
            <person name="Bloem J."/>
            <person name="LaButti K."/>
            <person name="Salamov A."/>
            <person name="Andreopoulos B."/>
            <person name="Baker S."/>
            <person name="Barry K."/>
            <person name="Bills G."/>
            <person name="Bluhm B."/>
            <person name="Cannon C."/>
            <person name="Castanera R."/>
            <person name="Culley D."/>
            <person name="Daum C."/>
            <person name="Ezra D."/>
            <person name="Gonzalez J."/>
            <person name="Henrissat B."/>
            <person name="Kuo A."/>
            <person name="Liang C."/>
            <person name="Lipzen A."/>
            <person name="Lutzoni F."/>
            <person name="Magnuson J."/>
            <person name="Mondo S."/>
            <person name="Nolan M."/>
            <person name="Ohm R."/>
            <person name="Pangilinan J."/>
            <person name="Park H.-J."/>
            <person name="Ramirez L."/>
            <person name="Alfaro M."/>
            <person name="Sun H."/>
            <person name="Tritt A."/>
            <person name="Yoshinaga Y."/>
            <person name="Zwiers L.-H."/>
            <person name="Turgeon B."/>
            <person name="Goodwin S."/>
            <person name="Spatafora J."/>
            <person name="Crous P."/>
            <person name="Grigoriev I."/>
        </authorList>
    </citation>
    <scope>NUCLEOTIDE SEQUENCE [LARGE SCALE GENOMIC DNA]</scope>
    <source>
        <strain evidence="3">CBS 304.66</strain>
    </source>
</reference>
<evidence type="ECO:0000313" key="3">
    <source>
        <dbReference type="Proteomes" id="UP000800093"/>
    </source>
</evidence>
<comment type="caution">
    <text evidence="2">The sequence shown here is derived from an EMBL/GenBank/DDBJ whole genome shotgun (WGS) entry which is preliminary data.</text>
</comment>
<dbReference type="OrthoDB" id="3800294at2759"/>
<evidence type="ECO:0000313" key="2">
    <source>
        <dbReference type="EMBL" id="KAF2266431.1"/>
    </source>
</evidence>
<accession>A0A9P4KD15</accession>
<organism evidence="2 3">
    <name type="scientific">Lojkania enalia</name>
    <dbReference type="NCBI Taxonomy" id="147567"/>
    <lineage>
        <taxon>Eukaryota</taxon>
        <taxon>Fungi</taxon>
        <taxon>Dikarya</taxon>
        <taxon>Ascomycota</taxon>
        <taxon>Pezizomycotina</taxon>
        <taxon>Dothideomycetes</taxon>
        <taxon>Pleosporomycetidae</taxon>
        <taxon>Pleosporales</taxon>
        <taxon>Pleosporales incertae sedis</taxon>
        <taxon>Lojkania</taxon>
    </lineage>
</organism>
<gene>
    <name evidence="2" type="ORF">CC78DRAFT_614950</name>
</gene>
<feature type="compositionally biased region" description="Basic and acidic residues" evidence="1">
    <location>
        <begin position="441"/>
        <end position="450"/>
    </location>
</feature>
<keyword evidence="3" id="KW-1185">Reference proteome</keyword>
<name>A0A9P4KD15_9PLEO</name>
<protein>
    <submittedName>
        <fullName evidence="2">Uncharacterized protein</fullName>
    </submittedName>
</protein>
<proteinExistence type="predicted"/>
<dbReference type="AlphaFoldDB" id="A0A9P4KD15"/>
<evidence type="ECO:0000256" key="1">
    <source>
        <dbReference type="SAM" id="MobiDB-lite"/>
    </source>
</evidence>
<dbReference type="Proteomes" id="UP000800093">
    <property type="component" value="Unassembled WGS sequence"/>
</dbReference>
<dbReference type="EMBL" id="ML986598">
    <property type="protein sequence ID" value="KAF2266431.1"/>
    <property type="molecule type" value="Genomic_DNA"/>
</dbReference>
<feature type="region of interest" description="Disordered" evidence="1">
    <location>
        <begin position="431"/>
        <end position="450"/>
    </location>
</feature>